<evidence type="ECO:0000256" key="3">
    <source>
        <dbReference type="PROSITE-ProRule" id="PRU00221"/>
    </source>
</evidence>
<dbReference type="PANTHER" id="PTHR22847">
    <property type="entry name" value="WD40 REPEAT PROTEIN"/>
    <property type="match status" value="1"/>
</dbReference>
<evidence type="ECO:0000313" key="5">
    <source>
        <dbReference type="Proteomes" id="UP000620124"/>
    </source>
</evidence>
<dbReference type="OrthoDB" id="163438at2759"/>
<reference evidence="4" key="1">
    <citation type="submission" date="2020-05" db="EMBL/GenBank/DDBJ databases">
        <title>Mycena genomes resolve the evolution of fungal bioluminescence.</title>
        <authorList>
            <person name="Tsai I.J."/>
        </authorList>
    </citation>
    <scope>NUCLEOTIDE SEQUENCE</scope>
    <source>
        <strain evidence="4">CCC161011</strain>
    </source>
</reference>
<feature type="repeat" description="WD" evidence="3">
    <location>
        <begin position="56"/>
        <end position="96"/>
    </location>
</feature>
<dbReference type="InterPro" id="IPR019775">
    <property type="entry name" value="WD40_repeat_CS"/>
</dbReference>
<dbReference type="Gene3D" id="2.130.10.10">
    <property type="entry name" value="YVTN repeat-like/Quinoprotein amine dehydrogenase"/>
    <property type="match status" value="2"/>
</dbReference>
<organism evidence="4 5">
    <name type="scientific">Mycena venus</name>
    <dbReference type="NCBI Taxonomy" id="2733690"/>
    <lineage>
        <taxon>Eukaryota</taxon>
        <taxon>Fungi</taxon>
        <taxon>Dikarya</taxon>
        <taxon>Basidiomycota</taxon>
        <taxon>Agaricomycotina</taxon>
        <taxon>Agaricomycetes</taxon>
        <taxon>Agaricomycetidae</taxon>
        <taxon>Agaricales</taxon>
        <taxon>Marasmiineae</taxon>
        <taxon>Mycenaceae</taxon>
        <taxon>Mycena</taxon>
    </lineage>
</organism>
<feature type="repeat" description="WD" evidence="3">
    <location>
        <begin position="101"/>
        <end position="142"/>
    </location>
</feature>
<dbReference type="Pfam" id="PF00400">
    <property type="entry name" value="WD40"/>
    <property type="match status" value="5"/>
</dbReference>
<keyword evidence="1 3" id="KW-0853">WD repeat</keyword>
<evidence type="ECO:0000256" key="1">
    <source>
        <dbReference type="ARBA" id="ARBA00022574"/>
    </source>
</evidence>
<dbReference type="SUPFAM" id="SSF50978">
    <property type="entry name" value="WD40 repeat-like"/>
    <property type="match status" value="1"/>
</dbReference>
<name>A0A8H6Y1P9_9AGAR</name>
<proteinExistence type="predicted"/>
<dbReference type="PROSITE" id="PS00678">
    <property type="entry name" value="WD_REPEATS_1"/>
    <property type="match status" value="3"/>
</dbReference>
<dbReference type="InterPro" id="IPR036322">
    <property type="entry name" value="WD40_repeat_dom_sf"/>
</dbReference>
<keyword evidence="2" id="KW-0677">Repeat</keyword>
<dbReference type="AlphaFoldDB" id="A0A8H6Y1P9"/>
<dbReference type="PROSITE" id="PS50294">
    <property type="entry name" value="WD_REPEATS_REGION"/>
    <property type="match status" value="4"/>
</dbReference>
<dbReference type="GO" id="GO:1990234">
    <property type="term" value="C:transferase complex"/>
    <property type="evidence" value="ECO:0007669"/>
    <property type="project" value="UniProtKB-ARBA"/>
</dbReference>
<feature type="repeat" description="WD" evidence="3">
    <location>
        <begin position="308"/>
        <end position="342"/>
    </location>
</feature>
<dbReference type="CDD" id="cd00200">
    <property type="entry name" value="WD40"/>
    <property type="match status" value="1"/>
</dbReference>
<comment type="caution">
    <text evidence="4">The sequence shown here is derived from an EMBL/GenBank/DDBJ whole genome shotgun (WGS) entry which is preliminary data.</text>
</comment>
<dbReference type="EMBL" id="JACAZI010000010">
    <property type="protein sequence ID" value="KAF7350150.1"/>
    <property type="molecule type" value="Genomic_DNA"/>
</dbReference>
<dbReference type="PANTHER" id="PTHR22847:SF637">
    <property type="entry name" value="WD REPEAT DOMAIN 5B"/>
    <property type="match status" value="1"/>
</dbReference>
<feature type="repeat" description="WD" evidence="3">
    <location>
        <begin position="142"/>
        <end position="177"/>
    </location>
</feature>
<accession>A0A8H6Y1P9</accession>
<dbReference type="InterPro" id="IPR001680">
    <property type="entry name" value="WD40_rpt"/>
</dbReference>
<dbReference type="Proteomes" id="UP000620124">
    <property type="component" value="Unassembled WGS sequence"/>
</dbReference>
<gene>
    <name evidence="4" type="ORF">MVEN_01317500</name>
</gene>
<keyword evidence="5" id="KW-1185">Reference proteome</keyword>
<dbReference type="PROSITE" id="PS50082">
    <property type="entry name" value="WD_REPEATS_2"/>
    <property type="match status" value="4"/>
</dbReference>
<dbReference type="SMART" id="SM00320">
    <property type="entry name" value="WD40"/>
    <property type="match status" value="6"/>
</dbReference>
<dbReference type="InterPro" id="IPR015943">
    <property type="entry name" value="WD40/YVTN_repeat-like_dom_sf"/>
</dbReference>
<dbReference type="InterPro" id="IPR020472">
    <property type="entry name" value="WD40_PAC1"/>
</dbReference>
<protein>
    <submittedName>
        <fullName evidence="4">Protein FAN</fullName>
    </submittedName>
</protein>
<evidence type="ECO:0000313" key="4">
    <source>
        <dbReference type="EMBL" id="KAF7350150.1"/>
    </source>
</evidence>
<dbReference type="PRINTS" id="PR00320">
    <property type="entry name" value="GPROTEINBRPT"/>
</dbReference>
<evidence type="ECO:0000256" key="2">
    <source>
        <dbReference type="ARBA" id="ARBA00022737"/>
    </source>
</evidence>
<sequence length="419" mass="45835">MAFTPESSKIYQTYSSSLQPCASLTVQTADGLRSGRQAVFAPIVYLPSGDEVGGSFEGHVDEILSTVFIDRGYVASASYDGTIRFWNPDLGTPVLTPFMPLTNHPKPVTSLAFSRSRRLLISGSRDGHASVWDMMSLHRLTTFPHNAPVTCVALSPTGTVAITGCKNGTVKFWDLQTCQECRPAFRDHKDRVTAVVFLEDDIALSGSLDKSVYIHRISGHSEILVRAPRRVHALAAAVKPRILVAACYSCIAVWNLSDKNIPTDPLYLIKSSHDIEAVAVSGTRIAAAVGKKIEIWDALTGQLILGTLPGHRELVTSLAFSEDGKRLVSSSIDRSIRVWNVDQAGDNSPGGFPDGAEIEPTGWIRGPRPKRDLILWIPDSHRRRLCWGRAVAAMDGKPATYLTVSEALLGKRWYKCLIK</sequence>